<dbReference type="InterPro" id="IPR027785">
    <property type="entry name" value="UvrD-like_helicase_C"/>
</dbReference>
<accession>A0A926DSD7</accession>
<keyword evidence="2 5" id="KW-0378">Hydrolase</keyword>
<feature type="binding site" evidence="5">
    <location>
        <begin position="217"/>
        <end position="224"/>
    </location>
    <ligand>
        <name>ATP</name>
        <dbReference type="ChEBI" id="CHEBI:30616"/>
    </ligand>
</feature>
<dbReference type="Pfam" id="PF00580">
    <property type="entry name" value="UvrD-helicase"/>
    <property type="match status" value="1"/>
</dbReference>
<dbReference type="GO" id="GO:0003677">
    <property type="term" value="F:DNA binding"/>
    <property type="evidence" value="ECO:0007669"/>
    <property type="project" value="InterPro"/>
</dbReference>
<dbReference type="InterPro" id="IPR027417">
    <property type="entry name" value="P-loop_NTPase"/>
</dbReference>
<dbReference type="GO" id="GO:0000725">
    <property type="term" value="P:recombinational repair"/>
    <property type="evidence" value="ECO:0007669"/>
    <property type="project" value="TreeGrafter"/>
</dbReference>
<dbReference type="NCBIfam" id="NF041464">
    <property type="entry name" value="HelD_BACSU"/>
    <property type="match status" value="1"/>
</dbReference>
<reference evidence="7" key="1">
    <citation type="submission" date="2020-08" db="EMBL/GenBank/DDBJ databases">
        <title>Genome public.</title>
        <authorList>
            <person name="Liu C."/>
            <person name="Sun Q."/>
        </authorList>
    </citation>
    <scope>NUCLEOTIDE SEQUENCE</scope>
    <source>
        <strain evidence="7">NSJ-32</strain>
    </source>
</reference>
<keyword evidence="8" id="KW-1185">Reference proteome</keyword>
<dbReference type="InterPro" id="IPR048228">
    <property type="entry name" value="HelD_bacillota"/>
</dbReference>
<gene>
    <name evidence="7" type="ORF">H8730_06435</name>
</gene>
<protein>
    <submittedName>
        <fullName evidence="7">UvrD-helicase domain-containing protein</fullName>
    </submittedName>
</protein>
<dbReference type="PANTHER" id="PTHR11070:SF17">
    <property type="entry name" value="DNA HELICASE IV"/>
    <property type="match status" value="1"/>
</dbReference>
<keyword evidence="4 5" id="KW-0067">ATP-binding</keyword>
<evidence type="ECO:0000313" key="8">
    <source>
        <dbReference type="Proteomes" id="UP000657006"/>
    </source>
</evidence>
<dbReference type="Gene3D" id="3.40.50.300">
    <property type="entry name" value="P-loop containing nucleotide triphosphate hydrolases"/>
    <property type="match status" value="3"/>
</dbReference>
<dbReference type="RefSeq" id="WP_177720172.1">
    <property type="nucleotide sequence ID" value="NZ_JACRSQ010000007.1"/>
</dbReference>
<sequence length="759" mass="86879">MSISQHPDYAEETQYLSHTLQELEKTLKIMQKRASDLSVEVHEKNRQVTNDSSQDYIDLMVGSALLSYASNKTEALEAVRQAPYFARIDFREDKKQETERFYLGKTSIIEEEDQKLLVVDWRAPVANLYYEGRIGENHYKAPQGEITGELSRKRQYVISSGALAGISDVDIVTDDELLNACLEANATNRLKEIVGTIQGEQNQIIRSDLWKTLIVQGSAGAGKTTVALHRIAYLLYAYAGTIAGDNFMILGPNQFFLNYISAVLPDLGVGEVKQSTFEDFARAILGKKFKIQDIHHKLRIFLRSKSKPEEIRWLKQESYFKSSQAFIHVCDAYLKHLESNYLPKEGLLLAGQPFMSYKQLQDLFLHSYRHLCFEKRIPEMKKNIQSKLRTQKAAMQKGLEEKCERLREKIIMQYPNDCPQRREAMKALYDKRDALLRNLEAESKTLIAKYLAKIPKTTGLEYYKQLYTDDQLFDQFVRPAAGDFADYLRQYTLEHIRRQTLELEDLAPAMLIAVSVKGLSKSEGIRHVVIDEAQDLSLFQFYMLKRILSNCTFTILGDLYQGIHGYRSIQNWDEVQRIYLPGESASDVKILQKSYRTTIEVVDKAGLIMERLHMNPSYKAIPFLRHGDEVVYQKLDYRSTIAAIGQSILQGRAERGYVTFAVICKNQEDAATAYQSLKEQLPNVQLISEDNAVYDGGISVLPSYLAKGMEFDAVYLPWADASHYGMDALDGKLLYVSMTRALHSLYLYYEDEITPLLAC</sequence>
<dbReference type="Proteomes" id="UP000657006">
    <property type="component" value="Unassembled WGS sequence"/>
</dbReference>
<name>A0A926DSD7_9FIRM</name>
<organism evidence="7 8">
    <name type="scientific">Bianquea renquensis</name>
    <dbReference type="NCBI Taxonomy" id="2763661"/>
    <lineage>
        <taxon>Bacteria</taxon>
        <taxon>Bacillati</taxon>
        <taxon>Bacillota</taxon>
        <taxon>Clostridia</taxon>
        <taxon>Eubacteriales</taxon>
        <taxon>Bianqueaceae</taxon>
        <taxon>Bianquea</taxon>
    </lineage>
</organism>
<dbReference type="InterPro" id="IPR000212">
    <property type="entry name" value="DNA_helicase_UvrD/REP"/>
</dbReference>
<keyword evidence="1 5" id="KW-0547">Nucleotide-binding</keyword>
<dbReference type="SUPFAM" id="SSF52540">
    <property type="entry name" value="P-loop containing nucleoside triphosphate hydrolases"/>
    <property type="match status" value="1"/>
</dbReference>
<comment type="caution">
    <text evidence="7">The sequence shown here is derived from an EMBL/GenBank/DDBJ whole genome shotgun (WGS) entry which is preliminary data.</text>
</comment>
<evidence type="ECO:0000313" key="7">
    <source>
        <dbReference type="EMBL" id="MBC8543176.1"/>
    </source>
</evidence>
<dbReference type="InterPro" id="IPR014016">
    <property type="entry name" value="UvrD-like_ATP-bd"/>
</dbReference>
<dbReference type="GO" id="GO:0005829">
    <property type="term" value="C:cytosol"/>
    <property type="evidence" value="ECO:0007669"/>
    <property type="project" value="TreeGrafter"/>
</dbReference>
<dbReference type="GO" id="GO:0016787">
    <property type="term" value="F:hydrolase activity"/>
    <property type="evidence" value="ECO:0007669"/>
    <property type="project" value="UniProtKB-UniRule"/>
</dbReference>
<evidence type="ECO:0000259" key="6">
    <source>
        <dbReference type="PROSITE" id="PS51198"/>
    </source>
</evidence>
<dbReference type="Pfam" id="PF13538">
    <property type="entry name" value="UvrD_C_2"/>
    <property type="match status" value="1"/>
</dbReference>
<dbReference type="PROSITE" id="PS51198">
    <property type="entry name" value="UVRD_HELICASE_ATP_BIND"/>
    <property type="match status" value="1"/>
</dbReference>
<evidence type="ECO:0000256" key="3">
    <source>
        <dbReference type="ARBA" id="ARBA00022806"/>
    </source>
</evidence>
<dbReference type="GO" id="GO:0043138">
    <property type="term" value="F:3'-5' DNA helicase activity"/>
    <property type="evidence" value="ECO:0007669"/>
    <property type="project" value="TreeGrafter"/>
</dbReference>
<feature type="domain" description="UvrD-like helicase ATP-binding" evidence="6">
    <location>
        <begin position="196"/>
        <end position="598"/>
    </location>
</feature>
<evidence type="ECO:0000256" key="2">
    <source>
        <dbReference type="ARBA" id="ARBA00022801"/>
    </source>
</evidence>
<keyword evidence="3 5" id="KW-0347">Helicase</keyword>
<evidence type="ECO:0000256" key="5">
    <source>
        <dbReference type="PROSITE-ProRule" id="PRU00560"/>
    </source>
</evidence>
<evidence type="ECO:0000256" key="1">
    <source>
        <dbReference type="ARBA" id="ARBA00022741"/>
    </source>
</evidence>
<dbReference type="PANTHER" id="PTHR11070">
    <property type="entry name" value="UVRD / RECB / PCRA DNA HELICASE FAMILY MEMBER"/>
    <property type="match status" value="1"/>
</dbReference>
<dbReference type="EMBL" id="JACRSQ010000007">
    <property type="protein sequence ID" value="MBC8543176.1"/>
    <property type="molecule type" value="Genomic_DNA"/>
</dbReference>
<dbReference type="AlphaFoldDB" id="A0A926DSD7"/>
<evidence type="ECO:0000256" key="4">
    <source>
        <dbReference type="ARBA" id="ARBA00022840"/>
    </source>
</evidence>
<dbReference type="GO" id="GO:0005524">
    <property type="term" value="F:ATP binding"/>
    <property type="evidence" value="ECO:0007669"/>
    <property type="project" value="UniProtKB-UniRule"/>
</dbReference>
<proteinExistence type="predicted"/>